<comment type="similarity">
    <text evidence="2">Belongs to the YkuD family.</text>
</comment>
<dbReference type="InterPro" id="IPR005490">
    <property type="entry name" value="LD_TPept_cat_dom"/>
</dbReference>
<keyword evidence="6 7" id="KW-0961">Cell wall biogenesis/degradation</keyword>
<comment type="pathway">
    <text evidence="1 7">Cell wall biogenesis; peptidoglycan biosynthesis.</text>
</comment>
<dbReference type="RefSeq" id="WP_238248187.1">
    <property type="nucleotide sequence ID" value="NZ_BPQX01000015.1"/>
</dbReference>
<evidence type="ECO:0000313" key="11">
    <source>
        <dbReference type="EMBL" id="MDQ0442247.1"/>
    </source>
</evidence>
<feature type="signal peptide" evidence="9">
    <location>
        <begin position="1"/>
        <end position="26"/>
    </location>
</feature>
<keyword evidence="5 7" id="KW-0573">Peptidoglycan synthesis</keyword>
<feature type="compositionally biased region" description="Basic and acidic residues" evidence="8">
    <location>
        <begin position="676"/>
        <end position="686"/>
    </location>
</feature>
<feature type="active site" description="Nucleophile" evidence="7">
    <location>
        <position position="537"/>
    </location>
</feature>
<keyword evidence="12" id="KW-1185">Reference proteome</keyword>
<keyword evidence="4 7" id="KW-0133">Cell shape</keyword>
<dbReference type="InterPro" id="IPR002477">
    <property type="entry name" value="Peptidoglycan-bd-like"/>
</dbReference>
<protein>
    <submittedName>
        <fullName evidence="11">Murein L,D-transpeptidase YcbB/YkuD</fullName>
    </submittedName>
</protein>
<sequence length="704" mass="74831">MRVPRSNQVALAALLAGLMAAGPGLAATPDSAGSTADVPVQAPVQIAPQSPVVQAPASAAPVSQAAPDAPAKPTGTKPAATATTPDPSTDASGGPISDFKPPEPTQDSAPAPAPTVATPAVPTDPIAAAVFARLADNAPLLARLATKERAAIKAFYDARGDKPVWVAEGAWTPAAKAVVARLGSADADGLDPHAYPVPNLADKPDDKAVADADLRLSAAAVLYARDAKGGRLNPSLISRLITPTLDLPAADAVLTKLAEAGAQAGDKLEDYNPATEGYQALKVQLARLRGPKVAEAKPLALPPGPTLRTGMRDPRVPALRSHFDLEARPAATLDRGPGEPDLYDSTVSDAVARFQRERGLPGDGVLNKRTVLALANVGRQANPGEESELVVNMERWRWLPHELGPDFVLVNVPEFRLRIFRDGKLRDETRVIVGKPESPTPIFSGMMEYAVVNPSWYVPPSILKTMVPKLASYGGKTWGGYEIVRHGGHISLRQPPGEKNALGFIKFMFPNQHAVYLHDTPSRSLFSASMRAFSHGCVRVDDPFRFADAVLPDWSEERLKKLIGKGERTLRLPQKLPVHIAYFTTFVDDGGSLRRVPDLYGYDAPMRSALGLPGGSGPAMAKLAKEPARKVAEGASRGASRPTHAAGRPPSRHAGYARPPVRRYAEPDMDAFDTPRSSRADGRPDYGEPGLWTPAPAPVSRSFW</sequence>
<keyword evidence="3" id="KW-0808">Transferase</keyword>
<feature type="chain" id="PRO_5046038576" evidence="9">
    <location>
        <begin position="27"/>
        <end position="704"/>
    </location>
</feature>
<evidence type="ECO:0000256" key="1">
    <source>
        <dbReference type="ARBA" id="ARBA00004752"/>
    </source>
</evidence>
<dbReference type="InterPro" id="IPR038063">
    <property type="entry name" value="Transpep_catalytic_dom"/>
</dbReference>
<reference evidence="11 12" key="1">
    <citation type="submission" date="2023-07" db="EMBL/GenBank/DDBJ databases">
        <title>Genomic Encyclopedia of Type Strains, Phase IV (KMG-IV): sequencing the most valuable type-strain genomes for metagenomic binning, comparative biology and taxonomic classification.</title>
        <authorList>
            <person name="Goeker M."/>
        </authorList>
    </citation>
    <scope>NUCLEOTIDE SEQUENCE [LARGE SCALE GENOMIC DNA]</scope>
    <source>
        <strain evidence="11 12">DSM 19562</strain>
    </source>
</reference>
<evidence type="ECO:0000259" key="10">
    <source>
        <dbReference type="PROSITE" id="PS52029"/>
    </source>
</evidence>
<evidence type="ECO:0000256" key="8">
    <source>
        <dbReference type="SAM" id="MobiDB-lite"/>
    </source>
</evidence>
<dbReference type="Gene3D" id="1.10.101.10">
    <property type="entry name" value="PGBD-like superfamily/PGBD"/>
    <property type="match status" value="1"/>
</dbReference>
<feature type="compositionally biased region" description="Low complexity" evidence="8">
    <location>
        <begin position="36"/>
        <end position="92"/>
    </location>
</feature>
<dbReference type="InterPro" id="IPR036365">
    <property type="entry name" value="PGBD-like_sf"/>
</dbReference>
<keyword evidence="9" id="KW-0732">Signal</keyword>
<dbReference type="Gene3D" id="2.40.440.10">
    <property type="entry name" value="L,D-transpeptidase catalytic domain-like"/>
    <property type="match status" value="1"/>
</dbReference>
<dbReference type="InterPro" id="IPR036366">
    <property type="entry name" value="PGBDSf"/>
</dbReference>
<dbReference type="InterPro" id="IPR052905">
    <property type="entry name" value="LD-transpeptidase_YkuD-like"/>
</dbReference>
<dbReference type="Pfam" id="PF01471">
    <property type="entry name" value="PG_binding_1"/>
    <property type="match status" value="1"/>
</dbReference>
<feature type="region of interest" description="Disordered" evidence="8">
    <location>
        <begin position="25"/>
        <end position="120"/>
    </location>
</feature>
<name>A0ABU0HIV3_9HYPH</name>
<comment type="caution">
    <text evidence="11">The sequence shown here is derived from an EMBL/GenBank/DDBJ whole genome shotgun (WGS) entry which is preliminary data.</text>
</comment>
<dbReference type="SUPFAM" id="SSF47090">
    <property type="entry name" value="PGBD-like"/>
    <property type="match status" value="1"/>
</dbReference>
<evidence type="ECO:0000256" key="5">
    <source>
        <dbReference type="ARBA" id="ARBA00022984"/>
    </source>
</evidence>
<dbReference type="Pfam" id="PF20142">
    <property type="entry name" value="Scaffold"/>
    <property type="match status" value="1"/>
</dbReference>
<evidence type="ECO:0000256" key="9">
    <source>
        <dbReference type="SAM" id="SignalP"/>
    </source>
</evidence>
<gene>
    <name evidence="11" type="ORF">QO016_001741</name>
</gene>
<evidence type="ECO:0000256" key="7">
    <source>
        <dbReference type="PROSITE-ProRule" id="PRU01373"/>
    </source>
</evidence>
<evidence type="ECO:0000313" key="12">
    <source>
        <dbReference type="Proteomes" id="UP001236369"/>
    </source>
</evidence>
<feature type="domain" description="L,D-TPase catalytic" evidence="10">
    <location>
        <begin position="406"/>
        <end position="562"/>
    </location>
</feature>
<dbReference type="PROSITE" id="PS52029">
    <property type="entry name" value="LD_TPASE"/>
    <property type="match status" value="1"/>
</dbReference>
<proteinExistence type="inferred from homology"/>
<dbReference type="Pfam" id="PF03734">
    <property type="entry name" value="YkuD"/>
    <property type="match status" value="1"/>
</dbReference>
<dbReference type="Proteomes" id="UP001236369">
    <property type="component" value="Unassembled WGS sequence"/>
</dbReference>
<evidence type="ECO:0000256" key="6">
    <source>
        <dbReference type="ARBA" id="ARBA00023316"/>
    </source>
</evidence>
<dbReference type="SUPFAM" id="SSF141523">
    <property type="entry name" value="L,D-transpeptidase catalytic domain-like"/>
    <property type="match status" value="1"/>
</dbReference>
<dbReference type="PANTHER" id="PTHR41533">
    <property type="entry name" value="L,D-TRANSPEPTIDASE HI_1667-RELATED"/>
    <property type="match status" value="1"/>
</dbReference>
<organism evidence="11 12">
    <name type="scientific">Methylobacterium persicinum</name>
    <dbReference type="NCBI Taxonomy" id="374426"/>
    <lineage>
        <taxon>Bacteria</taxon>
        <taxon>Pseudomonadati</taxon>
        <taxon>Pseudomonadota</taxon>
        <taxon>Alphaproteobacteria</taxon>
        <taxon>Hyphomicrobiales</taxon>
        <taxon>Methylobacteriaceae</taxon>
        <taxon>Methylobacterium</taxon>
    </lineage>
</organism>
<evidence type="ECO:0000256" key="4">
    <source>
        <dbReference type="ARBA" id="ARBA00022960"/>
    </source>
</evidence>
<accession>A0ABU0HIV3</accession>
<dbReference type="InterPro" id="IPR045380">
    <property type="entry name" value="LD_TPept_scaffold_dom"/>
</dbReference>
<feature type="region of interest" description="Disordered" evidence="8">
    <location>
        <begin position="626"/>
        <end position="704"/>
    </location>
</feature>
<feature type="active site" description="Proton donor/acceptor" evidence="7">
    <location>
        <position position="518"/>
    </location>
</feature>
<evidence type="ECO:0000256" key="2">
    <source>
        <dbReference type="ARBA" id="ARBA00005992"/>
    </source>
</evidence>
<dbReference type="EMBL" id="JAUSVV010000003">
    <property type="protein sequence ID" value="MDQ0442247.1"/>
    <property type="molecule type" value="Genomic_DNA"/>
</dbReference>
<evidence type="ECO:0000256" key="3">
    <source>
        <dbReference type="ARBA" id="ARBA00022679"/>
    </source>
</evidence>
<dbReference type="PANTHER" id="PTHR41533:SF2">
    <property type="entry name" value="BLR7131 PROTEIN"/>
    <property type="match status" value="1"/>
</dbReference>
<dbReference type="CDD" id="cd16913">
    <property type="entry name" value="YkuD_like"/>
    <property type="match status" value="1"/>
</dbReference>